<organism evidence="12 13">
    <name type="scientific">Roseospirillum parvum</name>
    <dbReference type="NCBI Taxonomy" id="83401"/>
    <lineage>
        <taxon>Bacteria</taxon>
        <taxon>Pseudomonadati</taxon>
        <taxon>Pseudomonadota</taxon>
        <taxon>Alphaproteobacteria</taxon>
        <taxon>Rhodospirillales</taxon>
        <taxon>Rhodospirillaceae</taxon>
        <taxon>Roseospirillum</taxon>
    </lineage>
</organism>
<dbReference type="GO" id="GO:0005886">
    <property type="term" value="C:plasma membrane"/>
    <property type="evidence" value="ECO:0007669"/>
    <property type="project" value="UniProtKB-SubCell"/>
</dbReference>
<dbReference type="GO" id="GO:0022857">
    <property type="term" value="F:transmembrane transporter activity"/>
    <property type="evidence" value="ECO:0007669"/>
    <property type="project" value="UniProtKB-UniRule"/>
</dbReference>
<dbReference type="GO" id="GO:0015740">
    <property type="term" value="P:C4-dicarboxylate transport"/>
    <property type="evidence" value="ECO:0007669"/>
    <property type="project" value="TreeGrafter"/>
</dbReference>
<feature type="transmembrane region" description="Helical" evidence="9">
    <location>
        <begin position="169"/>
        <end position="195"/>
    </location>
</feature>
<dbReference type="EMBL" id="FNCV01000002">
    <property type="protein sequence ID" value="SDG78838.1"/>
    <property type="molecule type" value="Genomic_DNA"/>
</dbReference>
<evidence type="ECO:0000256" key="1">
    <source>
        <dbReference type="ARBA" id="ARBA00004429"/>
    </source>
</evidence>
<dbReference type="InterPro" id="IPR055348">
    <property type="entry name" value="DctQ"/>
</dbReference>
<feature type="transmembrane region" description="Helical" evidence="9">
    <location>
        <begin position="128"/>
        <end position="149"/>
    </location>
</feature>
<keyword evidence="5 9" id="KW-0812">Transmembrane</keyword>
<comment type="function">
    <text evidence="9">Part of the tripartite ATP-independent periplasmic (TRAP) transport system.</text>
</comment>
<evidence type="ECO:0000256" key="6">
    <source>
        <dbReference type="ARBA" id="ARBA00022989"/>
    </source>
</evidence>
<feature type="domain" description="Tripartite ATP-independent periplasmic transporters DctQ component" evidence="11">
    <location>
        <begin position="65"/>
        <end position="188"/>
    </location>
</feature>
<keyword evidence="13" id="KW-1185">Reference proteome</keyword>
<dbReference type="AlphaFoldDB" id="A0A1G7X3Q5"/>
<evidence type="ECO:0000256" key="5">
    <source>
        <dbReference type="ARBA" id="ARBA00022692"/>
    </source>
</evidence>
<evidence type="ECO:0000256" key="9">
    <source>
        <dbReference type="RuleBase" id="RU369079"/>
    </source>
</evidence>
<feature type="transmembrane region" description="Helical" evidence="9">
    <location>
        <begin position="85"/>
        <end position="107"/>
    </location>
</feature>
<keyword evidence="4 9" id="KW-0997">Cell inner membrane</keyword>
<gene>
    <name evidence="12" type="ORF">SAMN05421742_102420</name>
</gene>
<dbReference type="PANTHER" id="PTHR35011">
    <property type="entry name" value="2,3-DIKETO-L-GULONATE TRAP TRANSPORTER SMALL PERMEASE PROTEIN YIAM"/>
    <property type="match status" value="1"/>
</dbReference>
<evidence type="ECO:0000256" key="10">
    <source>
        <dbReference type="SAM" id="MobiDB-lite"/>
    </source>
</evidence>
<protein>
    <recommendedName>
        <fullName evidence="9">TRAP transporter small permease protein</fullName>
    </recommendedName>
</protein>
<evidence type="ECO:0000256" key="3">
    <source>
        <dbReference type="ARBA" id="ARBA00022475"/>
    </source>
</evidence>
<feature type="transmembrane region" description="Helical" evidence="9">
    <location>
        <begin position="54"/>
        <end position="79"/>
    </location>
</feature>
<dbReference type="PANTHER" id="PTHR35011:SF2">
    <property type="entry name" value="2,3-DIKETO-L-GULONATE TRAP TRANSPORTER SMALL PERMEASE PROTEIN YIAM"/>
    <property type="match status" value="1"/>
</dbReference>
<dbReference type="InterPro" id="IPR007387">
    <property type="entry name" value="TRAP_DctQ"/>
</dbReference>
<evidence type="ECO:0000256" key="7">
    <source>
        <dbReference type="ARBA" id="ARBA00023136"/>
    </source>
</evidence>
<dbReference type="Proteomes" id="UP000217076">
    <property type="component" value="Unassembled WGS sequence"/>
</dbReference>
<keyword evidence="6 9" id="KW-1133">Transmembrane helix</keyword>
<keyword evidence="3" id="KW-1003">Cell membrane</keyword>
<evidence type="ECO:0000313" key="13">
    <source>
        <dbReference type="Proteomes" id="UP000217076"/>
    </source>
</evidence>
<dbReference type="RefSeq" id="WP_092616413.1">
    <property type="nucleotide sequence ID" value="NZ_FNCV01000002.1"/>
</dbReference>
<feature type="region of interest" description="Disordered" evidence="10">
    <location>
        <begin position="1"/>
        <end position="41"/>
    </location>
</feature>
<proteinExistence type="inferred from homology"/>
<name>A0A1G7X3Q5_9PROT</name>
<sequence length="198" mass="20391">MQDGDHATDGHQNAGGAEAPPVASGAPNEEDPPTEGPPIEGWLGRAAQRTADGLSLLAGGALFAMMLVTLVDVIGRGLFDSPLPAAFELTELGMGLIIFLALPLVGLKGRHVVVDLMTSLFKGPLGRIRLIVVQLLAAGVLGVLSWRLAVKAADLAAYGGKTVFLQIPLAPLAWVMCGGAALAAVLALFALPALFSRR</sequence>
<evidence type="ECO:0000256" key="8">
    <source>
        <dbReference type="ARBA" id="ARBA00038436"/>
    </source>
</evidence>
<evidence type="ECO:0000256" key="4">
    <source>
        <dbReference type="ARBA" id="ARBA00022519"/>
    </source>
</evidence>
<comment type="subcellular location">
    <subcellularLocation>
        <location evidence="1 9">Cell inner membrane</location>
        <topology evidence="1 9">Multi-pass membrane protein</topology>
    </subcellularLocation>
</comment>
<accession>A0A1G7X3Q5</accession>
<comment type="subunit">
    <text evidence="9">The complex comprises the extracytoplasmic solute receptor protein and the two transmembrane proteins.</text>
</comment>
<dbReference type="Pfam" id="PF04290">
    <property type="entry name" value="DctQ"/>
    <property type="match status" value="1"/>
</dbReference>
<comment type="similarity">
    <text evidence="8 9">Belongs to the TRAP transporter small permease family.</text>
</comment>
<evidence type="ECO:0000259" key="11">
    <source>
        <dbReference type="Pfam" id="PF04290"/>
    </source>
</evidence>
<dbReference type="STRING" id="83401.SAMN05421742_102420"/>
<evidence type="ECO:0000313" key="12">
    <source>
        <dbReference type="EMBL" id="SDG78838.1"/>
    </source>
</evidence>
<keyword evidence="2 9" id="KW-0813">Transport</keyword>
<keyword evidence="7 9" id="KW-0472">Membrane</keyword>
<evidence type="ECO:0000256" key="2">
    <source>
        <dbReference type="ARBA" id="ARBA00022448"/>
    </source>
</evidence>
<dbReference type="OrthoDB" id="2877624at2"/>
<reference evidence="13" key="1">
    <citation type="submission" date="2016-10" db="EMBL/GenBank/DDBJ databases">
        <authorList>
            <person name="Varghese N."/>
            <person name="Submissions S."/>
        </authorList>
    </citation>
    <scope>NUCLEOTIDE SEQUENCE [LARGE SCALE GENOMIC DNA]</scope>
    <source>
        <strain evidence="13">930I</strain>
    </source>
</reference>